<dbReference type="Proteomes" id="UP000014480">
    <property type="component" value="Unassembled WGS sequence"/>
</dbReference>
<name>N4VJS0_COLOR</name>
<keyword evidence="5" id="KW-1185">Reference proteome</keyword>
<feature type="chain" id="PRO_5043624021" evidence="3">
    <location>
        <begin position="19"/>
        <end position="536"/>
    </location>
</feature>
<feature type="region of interest" description="Disordered" evidence="2">
    <location>
        <begin position="423"/>
        <end position="505"/>
    </location>
</feature>
<proteinExistence type="predicted"/>
<feature type="compositionally biased region" description="Basic and acidic residues" evidence="2">
    <location>
        <begin position="346"/>
        <end position="395"/>
    </location>
</feature>
<evidence type="ECO:0000256" key="2">
    <source>
        <dbReference type="SAM" id="MobiDB-lite"/>
    </source>
</evidence>
<evidence type="ECO:0000256" key="1">
    <source>
        <dbReference type="SAM" id="Coils"/>
    </source>
</evidence>
<accession>N4VJS0</accession>
<dbReference type="OrthoDB" id="4851323at2759"/>
<keyword evidence="1" id="KW-0175">Coiled coil</keyword>
<feature type="compositionally biased region" description="Basic and acidic residues" evidence="2">
    <location>
        <begin position="423"/>
        <end position="472"/>
    </location>
</feature>
<dbReference type="STRING" id="1213857.N4VJS0"/>
<protein>
    <submittedName>
        <fullName evidence="4">Uncharacterized protein</fullName>
    </submittedName>
</protein>
<feature type="compositionally biased region" description="Basic and acidic residues" evidence="2">
    <location>
        <begin position="486"/>
        <end position="505"/>
    </location>
</feature>
<reference evidence="5" key="2">
    <citation type="journal article" date="2019" name="Mol. Plant Microbe Interact.">
        <title>Genome sequence resources for four phytopathogenic fungi from the Colletotrichum orbiculare species complex.</title>
        <authorList>
            <person name="Gan P."/>
            <person name="Tsushima A."/>
            <person name="Narusaka M."/>
            <person name="Narusaka Y."/>
            <person name="Takano Y."/>
            <person name="Kubo Y."/>
            <person name="Shirasu K."/>
        </authorList>
    </citation>
    <scope>GENOME REANNOTATION</scope>
    <source>
        <strain evidence="5">104-T / ATCC 96160 / CBS 514.97 / LARS 414 / MAFF 240422</strain>
    </source>
</reference>
<feature type="compositionally biased region" description="Polar residues" evidence="2">
    <location>
        <begin position="121"/>
        <end position="144"/>
    </location>
</feature>
<keyword evidence="3" id="KW-0732">Signal</keyword>
<evidence type="ECO:0000313" key="5">
    <source>
        <dbReference type="Proteomes" id="UP000014480"/>
    </source>
</evidence>
<feature type="region of interest" description="Disordered" evidence="2">
    <location>
        <begin position="85"/>
        <end position="208"/>
    </location>
</feature>
<evidence type="ECO:0000256" key="3">
    <source>
        <dbReference type="SAM" id="SignalP"/>
    </source>
</evidence>
<feature type="compositionally biased region" description="Low complexity" evidence="2">
    <location>
        <begin position="106"/>
        <end position="120"/>
    </location>
</feature>
<comment type="caution">
    <text evidence="4">The sequence shown here is derived from an EMBL/GenBank/DDBJ whole genome shotgun (WGS) entry which is preliminary data.</text>
</comment>
<feature type="region of interest" description="Disordered" evidence="2">
    <location>
        <begin position="345"/>
        <end position="410"/>
    </location>
</feature>
<feature type="region of interest" description="Disordered" evidence="2">
    <location>
        <begin position="243"/>
        <end position="304"/>
    </location>
</feature>
<feature type="coiled-coil region" evidence="1">
    <location>
        <begin position="36"/>
        <end position="63"/>
    </location>
</feature>
<dbReference type="EMBL" id="AMCV02000020">
    <property type="protein sequence ID" value="TDZ19338.1"/>
    <property type="molecule type" value="Genomic_DNA"/>
</dbReference>
<feature type="compositionally biased region" description="Basic and acidic residues" evidence="2">
    <location>
        <begin position="146"/>
        <end position="186"/>
    </location>
</feature>
<feature type="compositionally biased region" description="Polar residues" evidence="2">
    <location>
        <begin position="244"/>
        <end position="253"/>
    </location>
</feature>
<feature type="compositionally biased region" description="Gly residues" evidence="2">
    <location>
        <begin position="475"/>
        <end position="485"/>
    </location>
</feature>
<feature type="signal peptide" evidence="3">
    <location>
        <begin position="1"/>
        <end position="18"/>
    </location>
</feature>
<reference evidence="5" key="1">
    <citation type="journal article" date="2013" name="New Phytol.">
        <title>Comparative genomic and transcriptomic analyses reveal the hemibiotrophic stage shift of Colletotrichum fungi.</title>
        <authorList>
            <person name="Gan P."/>
            <person name="Ikeda K."/>
            <person name="Irieda H."/>
            <person name="Narusaka M."/>
            <person name="O'Connell R.J."/>
            <person name="Narusaka Y."/>
            <person name="Takano Y."/>
            <person name="Kubo Y."/>
            <person name="Shirasu K."/>
        </authorList>
    </citation>
    <scope>NUCLEOTIDE SEQUENCE [LARGE SCALE GENOMIC DNA]</scope>
    <source>
        <strain evidence="5">104-T / ATCC 96160 / CBS 514.97 / LARS 414 / MAFF 240422</strain>
    </source>
</reference>
<sequence length="536" mass="60808">MASLKSLAILSLIASGIAVPVATRVESQVDDIGTSVNTLQVRAEELLDERAELQTRRESFVEDESFLTTRDELLEDAEPHVIVRRAQNRGQNRGQKNSKAPPPVSLPSFRSPPSSRPPSSYTKPKVNNNVVSSSRTPTSYSNLTPAERKQKLAVEKGELNDVRKDQKTQFETSRKKEAYEKQEINEGRLLQKNGKTPEERERGRQKKMDEIDDLNRVKDLNAQDKAALAAQKQKELNEIAELKGQTTSSNGNSRIVDPGVGYDARQPPYDRGAYTKRPEFNSKAYDNNYYPNGNNKPVYGNSRVVDNGAYSNRKAEYSSKTYNNAYDKDLSRLSNDRVQSDAQIRGYEKDRASYDKHISTGYDARQETEAKLKAQEDARQREEKRIKEAESRKAQGIDPSRQDQIINKGYDQRADIEAKLKEQERQRAYEERKIKDAEYGKSRAEEQLRQEQRDREQLDKQIRDLEEREPKKSGNGNGNGKGGAGSDREREIRKEIGKARQQDADLFRQIQANSKGGNGGSGKKVKFETFGRDIVV</sequence>
<feature type="compositionally biased region" description="Basic and acidic residues" evidence="2">
    <location>
        <begin position="195"/>
        <end position="208"/>
    </location>
</feature>
<evidence type="ECO:0000313" key="4">
    <source>
        <dbReference type="EMBL" id="TDZ19338.1"/>
    </source>
</evidence>
<organism evidence="4 5">
    <name type="scientific">Colletotrichum orbiculare (strain 104-T / ATCC 96160 / CBS 514.97 / LARS 414 / MAFF 240422)</name>
    <name type="common">Cucumber anthracnose fungus</name>
    <name type="synonym">Colletotrichum lagenarium</name>
    <dbReference type="NCBI Taxonomy" id="1213857"/>
    <lineage>
        <taxon>Eukaryota</taxon>
        <taxon>Fungi</taxon>
        <taxon>Dikarya</taxon>
        <taxon>Ascomycota</taxon>
        <taxon>Pezizomycotina</taxon>
        <taxon>Sordariomycetes</taxon>
        <taxon>Hypocreomycetidae</taxon>
        <taxon>Glomerellales</taxon>
        <taxon>Glomerellaceae</taxon>
        <taxon>Colletotrichum</taxon>
        <taxon>Colletotrichum orbiculare species complex</taxon>
    </lineage>
</organism>
<gene>
    <name evidence="4" type="ORF">Cob_v007770</name>
</gene>
<dbReference type="HOGENOM" id="CLU_508065_0_0_1"/>
<dbReference type="AlphaFoldDB" id="N4VJS0"/>